<protein>
    <submittedName>
        <fullName evidence="1">Uncharacterized protein</fullName>
    </submittedName>
</protein>
<evidence type="ECO:0000313" key="2">
    <source>
        <dbReference type="Proteomes" id="UP001607303"/>
    </source>
</evidence>
<reference evidence="1 2" key="1">
    <citation type="journal article" date="2024" name="Ann. Entomol. Soc. Am.">
        <title>Genomic analyses of the southern and eastern yellowjacket wasps (Hymenoptera: Vespidae) reveal evolutionary signatures of social life.</title>
        <authorList>
            <person name="Catto M.A."/>
            <person name="Caine P.B."/>
            <person name="Orr S.E."/>
            <person name="Hunt B.G."/>
            <person name="Goodisman M.A.D."/>
        </authorList>
    </citation>
    <scope>NUCLEOTIDE SEQUENCE [LARGE SCALE GENOMIC DNA]</scope>
    <source>
        <strain evidence="1">232</strain>
        <tissue evidence="1">Head and thorax</tissue>
    </source>
</reference>
<gene>
    <name evidence="1" type="ORF">V1477_013257</name>
</gene>
<accession>A0ABD2BVE1</accession>
<proteinExistence type="predicted"/>
<organism evidence="1 2">
    <name type="scientific">Vespula maculifrons</name>
    <name type="common">Eastern yellow jacket</name>
    <name type="synonym">Wasp</name>
    <dbReference type="NCBI Taxonomy" id="7453"/>
    <lineage>
        <taxon>Eukaryota</taxon>
        <taxon>Metazoa</taxon>
        <taxon>Ecdysozoa</taxon>
        <taxon>Arthropoda</taxon>
        <taxon>Hexapoda</taxon>
        <taxon>Insecta</taxon>
        <taxon>Pterygota</taxon>
        <taxon>Neoptera</taxon>
        <taxon>Endopterygota</taxon>
        <taxon>Hymenoptera</taxon>
        <taxon>Apocrita</taxon>
        <taxon>Aculeata</taxon>
        <taxon>Vespoidea</taxon>
        <taxon>Vespidae</taxon>
        <taxon>Vespinae</taxon>
        <taxon>Vespula</taxon>
    </lineage>
</organism>
<dbReference type="EMBL" id="JAYRBN010000066">
    <property type="protein sequence ID" value="KAL2736748.1"/>
    <property type="molecule type" value="Genomic_DNA"/>
</dbReference>
<comment type="caution">
    <text evidence="1">The sequence shown here is derived from an EMBL/GenBank/DDBJ whole genome shotgun (WGS) entry which is preliminary data.</text>
</comment>
<dbReference type="AlphaFoldDB" id="A0ABD2BVE1"/>
<keyword evidence="2" id="KW-1185">Reference proteome</keyword>
<dbReference type="Proteomes" id="UP001607303">
    <property type="component" value="Unassembled WGS sequence"/>
</dbReference>
<sequence length="139" mass="16236">MDQSAASLQEKIHRTLWHAFCRWNYSNGIQRERFASCPFCSLALDYLDDSKISKDFSEENESTYKLEKKARKNQVGFYASINLFEKSSFAHDWGRHPSTLKVNVAKDEKGERSKYFARVNVSDLPHICKEFQLEFINVS</sequence>
<evidence type="ECO:0000313" key="1">
    <source>
        <dbReference type="EMBL" id="KAL2736748.1"/>
    </source>
</evidence>
<name>A0ABD2BVE1_VESMC</name>